<name>A0A844NTQ8_PSEAI</name>
<proteinExistence type="predicted"/>
<accession>A0A844NTQ8</accession>
<protein>
    <recommendedName>
        <fullName evidence="3">Morphogenetic protein</fullName>
    </recommendedName>
</protein>
<reference evidence="1 2" key="1">
    <citation type="submission" date="2019-11" db="EMBL/GenBank/DDBJ databases">
        <title>Genomes of ocular Pseudomonas aeruginosa isolates.</title>
        <authorList>
            <person name="Khan M."/>
            <person name="Rice S.A."/>
            <person name="Willcox M.D.P."/>
            <person name="Stapleton F."/>
        </authorList>
    </citation>
    <scope>NUCLEOTIDE SEQUENCE [LARGE SCALE GENOMIC DNA]</scope>
    <source>
        <strain evidence="1 2">PA221</strain>
    </source>
</reference>
<gene>
    <name evidence="1" type="ORF">GNQ48_29105</name>
</gene>
<dbReference type="RefSeq" id="WP_031300113.1">
    <property type="nucleotide sequence ID" value="NZ_CP041772.1"/>
</dbReference>
<dbReference type="AlphaFoldDB" id="A0A844NTQ8"/>
<evidence type="ECO:0000313" key="2">
    <source>
        <dbReference type="Proteomes" id="UP000433532"/>
    </source>
</evidence>
<comment type="caution">
    <text evidence="1">The sequence shown here is derived from an EMBL/GenBank/DDBJ whole genome shotgun (WGS) entry which is preliminary data.</text>
</comment>
<dbReference type="Proteomes" id="UP000433532">
    <property type="component" value="Unassembled WGS sequence"/>
</dbReference>
<sequence length="218" mass="25116">MKERPILFTGPMVRAILEGRKTVTRRVVTPQPDFLGSMVDPNTPFKTLDAGLHARITCPYGQPGDRLWVRETWTDVNMCGAPALAYRADEDIRDLMEEPGFLDDRGAFNYDDPRVKPYPFACWYAELDQARWRPSIHMPRWASRILLELTAVRVERLQDISEEQARAEGYPAERECETGGSGLDAWLWFRSLWGEINGPEAFTANPWVWVIEFKRVTP</sequence>
<dbReference type="EMBL" id="WOAD01000041">
    <property type="protein sequence ID" value="MUI39067.1"/>
    <property type="molecule type" value="Genomic_DNA"/>
</dbReference>
<evidence type="ECO:0008006" key="3">
    <source>
        <dbReference type="Google" id="ProtNLM"/>
    </source>
</evidence>
<evidence type="ECO:0000313" key="1">
    <source>
        <dbReference type="EMBL" id="MUI39067.1"/>
    </source>
</evidence>
<organism evidence="1 2">
    <name type="scientific">Pseudomonas aeruginosa</name>
    <dbReference type="NCBI Taxonomy" id="287"/>
    <lineage>
        <taxon>Bacteria</taxon>
        <taxon>Pseudomonadati</taxon>
        <taxon>Pseudomonadota</taxon>
        <taxon>Gammaproteobacteria</taxon>
        <taxon>Pseudomonadales</taxon>
        <taxon>Pseudomonadaceae</taxon>
        <taxon>Pseudomonas</taxon>
    </lineage>
</organism>